<dbReference type="AlphaFoldDB" id="A0A518JU82"/>
<dbReference type="KEGG" id="rcf:Poly24_28170"/>
<dbReference type="OrthoDB" id="286727at2"/>
<proteinExistence type="predicted"/>
<keyword evidence="2" id="KW-1185">Reference proteome</keyword>
<sequence length="153" mass="15844">MDTRLFSLRHIVAPFRNLSGLTLAVSLICCLAVGCGGPGGPELAHVEGTVTVDGKPIDGASVTFEPAGGRPSFGITDANGHYVLEFTATREGALLGEHVVRITTVRAGSGGEGAEALVEARKELLPDTCHAKSELVAQVESGSNSLDFNLESK</sequence>
<name>A0A518JU82_9BACT</name>
<dbReference type="PROSITE" id="PS51257">
    <property type="entry name" value="PROKAR_LIPOPROTEIN"/>
    <property type="match status" value="1"/>
</dbReference>
<reference evidence="1 2" key="1">
    <citation type="submission" date="2019-02" db="EMBL/GenBank/DDBJ databases">
        <title>Deep-cultivation of Planctomycetes and their phenomic and genomic characterization uncovers novel biology.</title>
        <authorList>
            <person name="Wiegand S."/>
            <person name="Jogler M."/>
            <person name="Boedeker C."/>
            <person name="Pinto D."/>
            <person name="Vollmers J."/>
            <person name="Rivas-Marin E."/>
            <person name="Kohn T."/>
            <person name="Peeters S.H."/>
            <person name="Heuer A."/>
            <person name="Rast P."/>
            <person name="Oberbeckmann S."/>
            <person name="Bunk B."/>
            <person name="Jeske O."/>
            <person name="Meyerdierks A."/>
            <person name="Storesund J.E."/>
            <person name="Kallscheuer N."/>
            <person name="Luecker S."/>
            <person name="Lage O.M."/>
            <person name="Pohl T."/>
            <person name="Merkel B.J."/>
            <person name="Hornburger P."/>
            <person name="Mueller R.-W."/>
            <person name="Bruemmer F."/>
            <person name="Labrenz M."/>
            <person name="Spormann A.M."/>
            <person name="Op den Camp H."/>
            <person name="Overmann J."/>
            <person name="Amann R."/>
            <person name="Jetten M.S.M."/>
            <person name="Mascher T."/>
            <person name="Medema M.H."/>
            <person name="Devos D.P."/>
            <person name="Kaster A.-K."/>
            <person name="Ovreas L."/>
            <person name="Rohde M."/>
            <person name="Galperin M.Y."/>
            <person name="Jogler C."/>
        </authorList>
    </citation>
    <scope>NUCLEOTIDE SEQUENCE [LARGE SCALE GENOMIC DNA]</scope>
    <source>
        <strain evidence="1 2">Poly24</strain>
    </source>
</reference>
<dbReference type="RefSeq" id="WP_145096030.1">
    <property type="nucleotide sequence ID" value="NZ_CP036348.1"/>
</dbReference>
<protein>
    <recommendedName>
        <fullName evidence="3">Carboxypeptidase regulatory-like domain-containing protein</fullName>
    </recommendedName>
</protein>
<dbReference type="EMBL" id="CP036348">
    <property type="protein sequence ID" value="QDV69103.1"/>
    <property type="molecule type" value="Genomic_DNA"/>
</dbReference>
<evidence type="ECO:0000313" key="1">
    <source>
        <dbReference type="EMBL" id="QDV69103.1"/>
    </source>
</evidence>
<accession>A0A518JU82</accession>
<gene>
    <name evidence="1" type="ORF">Poly24_28170</name>
</gene>
<dbReference type="InterPro" id="IPR008969">
    <property type="entry name" value="CarboxyPept-like_regulatory"/>
</dbReference>
<organism evidence="1 2">
    <name type="scientific">Rosistilla carotiformis</name>
    <dbReference type="NCBI Taxonomy" id="2528017"/>
    <lineage>
        <taxon>Bacteria</taxon>
        <taxon>Pseudomonadati</taxon>
        <taxon>Planctomycetota</taxon>
        <taxon>Planctomycetia</taxon>
        <taxon>Pirellulales</taxon>
        <taxon>Pirellulaceae</taxon>
        <taxon>Rosistilla</taxon>
    </lineage>
</organism>
<evidence type="ECO:0000313" key="2">
    <source>
        <dbReference type="Proteomes" id="UP000315082"/>
    </source>
</evidence>
<evidence type="ECO:0008006" key="3">
    <source>
        <dbReference type="Google" id="ProtNLM"/>
    </source>
</evidence>
<dbReference type="Proteomes" id="UP000315082">
    <property type="component" value="Chromosome"/>
</dbReference>
<dbReference type="SUPFAM" id="SSF49464">
    <property type="entry name" value="Carboxypeptidase regulatory domain-like"/>
    <property type="match status" value="1"/>
</dbReference>